<reference evidence="1" key="1">
    <citation type="journal article" date="2021" name="Proc. Natl. Acad. Sci. U.S.A.">
        <title>A Catalog of Tens of Thousands of Viruses from Human Metagenomes Reveals Hidden Associations with Chronic Diseases.</title>
        <authorList>
            <person name="Tisza M.J."/>
            <person name="Buck C.B."/>
        </authorList>
    </citation>
    <scope>NUCLEOTIDE SEQUENCE</scope>
    <source>
        <strain evidence="1">Cti3G1</strain>
    </source>
</reference>
<protein>
    <submittedName>
        <fullName evidence="1">Acetyltransferase</fullName>
    </submittedName>
</protein>
<dbReference type="EMBL" id="BK016041">
    <property type="protein sequence ID" value="DAF90967.1"/>
    <property type="molecule type" value="Genomic_DNA"/>
</dbReference>
<organism evidence="1">
    <name type="scientific">Herelleviridae sp. cti3G1</name>
    <dbReference type="NCBI Taxonomy" id="2825831"/>
    <lineage>
        <taxon>Viruses</taxon>
        <taxon>Duplodnaviria</taxon>
        <taxon>Heunggongvirae</taxon>
        <taxon>Uroviricota</taxon>
        <taxon>Caudoviricetes</taxon>
        <taxon>Herelleviridae</taxon>
    </lineage>
</organism>
<accession>A0A8S5U919</accession>
<sequence>MGNSRNVLSLVKRYAEYPISKFFGDDHYYTFVHGSLYGLFCLSDESVVNLLAINNTKMHNGQFLKFIELLEEFARDNNLKLVIGEIMNDRLDKWFERRGYLKDRDNRVYRGSV</sequence>
<proteinExistence type="predicted"/>
<name>A0A8S5U919_9CAUD</name>
<evidence type="ECO:0000313" key="1">
    <source>
        <dbReference type="EMBL" id="DAF90967.1"/>
    </source>
</evidence>